<feature type="domain" description="Protein kinase" evidence="15">
    <location>
        <begin position="640"/>
        <end position="1085"/>
    </location>
</feature>
<dbReference type="GO" id="GO:0000077">
    <property type="term" value="P:DNA damage checkpoint signaling"/>
    <property type="evidence" value="ECO:0007669"/>
    <property type="project" value="InterPro"/>
</dbReference>
<evidence type="ECO:0000256" key="3">
    <source>
        <dbReference type="ARBA" id="ARBA00022679"/>
    </source>
</evidence>
<proteinExistence type="inferred from homology"/>
<dbReference type="PROSITE" id="PS00108">
    <property type="entry name" value="PROTEIN_KINASE_ST"/>
    <property type="match status" value="1"/>
</dbReference>
<dbReference type="Pfam" id="PF13393">
    <property type="entry name" value="tRNA-synt_His"/>
    <property type="match status" value="1"/>
</dbReference>
<organism evidence="17 18">
    <name type="scientific">Rhizopus oryzae</name>
    <name type="common">Mucormycosis agent</name>
    <name type="synonym">Rhizopus arrhizus var. delemar</name>
    <dbReference type="NCBI Taxonomy" id="64495"/>
    <lineage>
        <taxon>Eukaryota</taxon>
        <taxon>Fungi</taxon>
        <taxon>Fungi incertae sedis</taxon>
        <taxon>Mucoromycota</taxon>
        <taxon>Mucoromycotina</taxon>
        <taxon>Mucoromycetes</taxon>
        <taxon>Mucorales</taxon>
        <taxon>Mucorineae</taxon>
        <taxon>Rhizopodaceae</taxon>
        <taxon>Rhizopus</taxon>
    </lineage>
</organism>
<comment type="similarity">
    <text evidence="7">Belongs to the protein kinase superfamily. Ser/Thr protein kinase family. GCN2 subfamily.</text>
</comment>
<dbReference type="InterPro" id="IPR036621">
    <property type="entry name" value="Anticodon-bd_dom_sf"/>
</dbReference>
<dbReference type="InterPro" id="IPR011009">
    <property type="entry name" value="Kinase-like_dom_sf"/>
</dbReference>
<feature type="compositionally biased region" description="Polar residues" evidence="14">
    <location>
        <begin position="802"/>
        <end position="827"/>
    </location>
</feature>
<dbReference type="InterPro" id="IPR045864">
    <property type="entry name" value="aa-tRNA-synth_II/BPL/LPL"/>
</dbReference>
<dbReference type="InterPro" id="IPR016135">
    <property type="entry name" value="UBQ-conjugating_enzyme/RWD"/>
</dbReference>
<evidence type="ECO:0000256" key="9">
    <source>
        <dbReference type="ARBA" id="ARBA00048679"/>
    </source>
</evidence>
<comment type="catalytic activity">
    <reaction evidence="8">
        <text>L-threonyl-[protein] + ATP = O-phospho-L-threonyl-[protein] + ADP + H(+)</text>
        <dbReference type="Rhea" id="RHEA:46608"/>
        <dbReference type="Rhea" id="RHEA-COMP:11060"/>
        <dbReference type="Rhea" id="RHEA-COMP:11605"/>
        <dbReference type="ChEBI" id="CHEBI:15378"/>
        <dbReference type="ChEBI" id="CHEBI:30013"/>
        <dbReference type="ChEBI" id="CHEBI:30616"/>
        <dbReference type="ChEBI" id="CHEBI:61977"/>
        <dbReference type="ChEBI" id="CHEBI:456216"/>
        <dbReference type="EC" id="2.7.11.1"/>
    </reaction>
</comment>
<dbReference type="Proteomes" id="UP000716291">
    <property type="component" value="Unassembled WGS sequence"/>
</dbReference>
<evidence type="ECO:0000313" key="18">
    <source>
        <dbReference type="Proteomes" id="UP000716291"/>
    </source>
</evidence>
<dbReference type="EC" id="2.7.11.1" evidence="1"/>
<name>A0A9P7BQR5_RHIOR</name>
<dbReference type="CDD" id="cd14046">
    <property type="entry name" value="STKc_EIF2AK4_GCN2_rpt2"/>
    <property type="match status" value="1"/>
</dbReference>
<evidence type="ECO:0000256" key="11">
    <source>
        <dbReference type="PIRSR" id="PIRSR000660-2"/>
    </source>
</evidence>
<dbReference type="Gene3D" id="3.40.50.800">
    <property type="entry name" value="Anticodon-binding domain"/>
    <property type="match status" value="1"/>
</dbReference>
<keyword evidence="6 11" id="KW-0067">ATP-binding</keyword>
<dbReference type="Gene3D" id="1.10.510.10">
    <property type="entry name" value="Transferase(Phosphotransferase) domain 1"/>
    <property type="match status" value="2"/>
</dbReference>
<feature type="domain" description="RWD" evidence="16">
    <location>
        <begin position="12"/>
        <end position="125"/>
    </location>
</feature>
<dbReference type="GO" id="GO:0005829">
    <property type="term" value="C:cytosol"/>
    <property type="evidence" value="ECO:0007669"/>
    <property type="project" value="TreeGrafter"/>
</dbReference>
<dbReference type="InterPro" id="IPR017441">
    <property type="entry name" value="Protein_kinase_ATP_BS"/>
</dbReference>
<feature type="coiled-coil region" evidence="13">
    <location>
        <begin position="143"/>
        <end position="199"/>
    </location>
</feature>
<keyword evidence="4 11" id="KW-0547">Nucleotide-binding</keyword>
<dbReference type="CDD" id="cd23823">
    <property type="entry name" value="RWD_GCN2"/>
    <property type="match status" value="1"/>
</dbReference>
<dbReference type="GO" id="GO:0005634">
    <property type="term" value="C:nucleus"/>
    <property type="evidence" value="ECO:0007669"/>
    <property type="project" value="TreeGrafter"/>
</dbReference>
<dbReference type="PANTHER" id="PTHR11042:SF136">
    <property type="entry name" value="EIF-2-ALPHA KINASE GCN2"/>
    <property type="match status" value="1"/>
</dbReference>
<dbReference type="Gene3D" id="3.30.200.20">
    <property type="entry name" value="Phosphorylase Kinase, domain 1"/>
    <property type="match status" value="1"/>
</dbReference>
<dbReference type="GO" id="GO:0004694">
    <property type="term" value="F:eukaryotic translation initiation factor 2alpha kinase activity"/>
    <property type="evidence" value="ECO:0007669"/>
    <property type="project" value="InterPro"/>
</dbReference>
<dbReference type="PROSITE" id="PS00107">
    <property type="entry name" value="PROTEIN_KINASE_ATP"/>
    <property type="match status" value="1"/>
</dbReference>
<keyword evidence="18" id="KW-1185">Reference proteome</keyword>
<dbReference type="SUPFAM" id="SSF55681">
    <property type="entry name" value="Class II aaRS and biotin synthetases"/>
    <property type="match status" value="1"/>
</dbReference>
<dbReference type="PROSITE" id="PS50011">
    <property type="entry name" value="PROTEIN_KINASE_DOM"/>
    <property type="match status" value="2"/>
</dbReference>
<dbReference type="CDD" id="cd14012">
    <property type="entry name" value="PK_eIF2AK_GCN2_rpt1"/>
    <property type="match status" value="1"/>
</dbReference>
<dbReference type="Pfam" id="PF12745">
    <property type="entry name" value="HGTP_anticodon2"/>
    <property type="match status" value="1"/>
</dbReference>
<dbReference type="InterPro" id="IPR000719">
    <property type="entry name" value="Prot_kinase_dom"/>
</dbReference>
<keyword evidence="2" id="KW-0723">Serine/threonine-protein kinase</keyword>
<dbReference type="SUPFAM" id="SSF54495">
    <property type="entry name" value="UBC-like"/>
    <property type="match status" value="1"/>
</dbReference>
<evidence type="ECO:0000256" key="6">
    <source>
        <dbReference type="ARBA" id="ARBA00022840"/>
    </source>
</evidence>
<dbReference type="InterPro" id="IPR008271">
    <property type="entry name" value="Ser/Thr_kinase_AS"/>
</dbReference>
<evidence type="ECO:0000259" key="15">
    <source>
        <dbReference type="PROSITE" id="PS50011"/>
    </source>
</evidence>
<keyword evidence="3" id="KW-0808">Transferase</keyword>
<dbReference type="InterPro" id="IPR016255">
    <property type="entry name" value="Gcn2"/>
</dbReference>
<dbReference type="FunFam" id="3.40.50.800:FF:000009">
    <property type="entry name" value="Eukaryotic translation initiation factor 2-alpha kinase"/>
    <property type="match status" value="1"/>
</dbReference>
<dbReference type="SMART" id="SM00591">
    <property type="entry name" value="RWD"/>
    <property type="match status" value="1"/>
</dbReference>
<dbReference type="InterPro" id="IPR006575">
    <property type="entry name" value="RWD_dom"/>
</dbReference>
<evidence type="ECO:0000256" key="10">
    <source>
        <dbReference type="PIRSR" id="PIRSR000660-1"/>
    </source>
</evidence>
<dbReference type="PANTHER" id="PTHR11042">
    <property type="entry name" value="EUKARYOTIC TRANSLATION INITIATION FACTOR 2-ALPHA KINASE EIF2-ALPHA KINASE -RELATED"/>
    <property type="match status" value="1"/>
</dbReference>
<evidence type="ECO:0000256" key="12">
    <source>
        <dbReference type="PROSITE-ProRule" id="PRU10141"/>
    </source>
</evidence>
<evidence type="ECO:0000256" key="5">
    <source>
        <dbReference type="ARBA" id="ARBA00022777"/>
    </source>
</evidence>
<feature type="binding site" evidence="12">
    <location>
        <position position="670"/>
    </location>
    <ligand>
        <name>ATP</name>
        <dbReference type="ChEBI" id="CHEBI:30616"/>
    </ligand>
</feature>
<dbReference type="GO" id="GO:0009893">
    <property type="term" value="P:positive regulation of metabolic process"/>
    <property type="evidence" value="ECO:0007669"/>
    <property type="project" value="UniProtKB-ARBA"/>
</dbReference>
<keyword evidence="13" id="KW-0175">Coiled coil</keyword>
<dbReference type="FunFam" id="3.10.110.10:FF:000050">
    <property type="entry name" value="eIF-2-alpha kinase GCN2"/>
    <property type="match status" value="1"/>
</dbReference>
<reference evidence="17" key="1">
    <citation type="journal article" date="2020" name="Microb. Genom.">
        <title>Genetic diversity of clinical and environmental Mucorales isolates obtained from an investigation of mucormycosis cases among solid organ transplant recipients.</title>
        <authorList>
            <person name="Nguyen M.H."/>
            <person name="Kaul D."/>
            <person name="Muto C."/>
            <person name="Cheng S.J."/>
            <person name="Richter R.A."/>
            <person name="Bruno V.M."/>
            <person name="Liu G."/>
            <person name="Beyhan S."/>
            <person name="Sundermann A.J."/>
            <person name="Mounaud S."/>
            <person name="Pasculle A.W."/>
            <person name="Nierman W.C."/>
            <person name="Driscoll E."/>
            <person name="Cumbie R."/>
            <person name="Clancy C.J."/>
            <person name="Dupont C.L."/>
        </authorList>
    </citation>
    <scope>NUCLEOTIDE SEQUENCE</scope>
    <source>
        <strain evidence="17">GL11</strain>
    </source>
</reference>
<dbReference type="Pfam" id="PF05773">
    <property type="entry name" value="RWD"/>
    <property type="match status" value="1"/>
</dbReference>
<dbReference type="Gene3D" id="3.30.930.10">
    <property type="entry name" value="Bira Bifunctional Protein, Domain 2"/>
    <property type="match status" value="1"/>
</dbReference>
<dbReference type="InterPro" id="IPR041715">
    <property type="entry name" value="HisRS-like_core"/>
</dbReference>
<dbReference type="SUPFAM" id="SSF52954">
    <property type="entry name" value="Class II aaRS ABD-related"/>
    <property type="match status" value="1"/>
</dbReference>
<feature type="compositionally biased region" description="Basic and acidic residues" evidence="14">
    <location>
        <begin position="845"/>
        <end position="855"/>
    </location>
</feature>
<evidence type="ECO:0000256" key="4">
    <source>
        <dbReference type="ARBA" id="ARBA00022741"/>
    </source>
</evidence>
<dbReference type="SUPFAM" id="SSF56112">
    <property type="entry name" value="Protein kinase-like (PK-like)"/>
    <property type="match status" value="2"/>
</dbReference>
<accession>A0A9P7BQR5</accession>
<feature type="region of interest" description="Disordered" evidence="14">
    <location>
        <begin position="715"/>
        <end position="734"/>
    </location>
</feature>
<evidence type="ECO:0000313" key="17">
    <source>
        <dbReference type="EMBL" id="KAG1305638.1"/>
    </source>
</evidence>
<dbReference type="InterPro" id="IPR050339">
    <property type="entry name" value="CC_SR_Kinase"/>
</dbReference>
<protein>
    <recommendedName>
        <fullName evidence="1">non-specific serine/threonine protein kinase</fullName>
        <ecNumber evidence="1">2.7.11.1</ecNumber>
    </recommendedName>
</protein>
<feature type="region of interest" description="Disordered" evidence="14">
    <location>
        <begin position="764"/>
        <end position="855"/>
    </location>
</feature>
<feature type="binding site" evidence="11">
    <location>
        <position position="669"/>
    </location>
    <ligand>
        <name>ATP</name>
        <dbReference type="ChEBI" id="CHEBI:30616"/>
    </ligand>
</feature>
<evidence type="ECO:0000256" key="2">
    <source>
        <dbReference type="ARBA" id="ARBA00022527"/>
    </source>
</evidence>
<evidence type="ECO:0000256" key="8">
    <source>
        <dbReference type="ARBA" id="ARBA00047899"/>
    </source>
</evidence>
<dbReference type="InterPro" id="IPR024435">
    <property type="entry name" value="HisRS-related_dom"/>
</dbReference>
<dbReference type="GO" id="GO:0005524">
    <property type="term" value="F:ATP binding"/>
    <property type="evidence" value="ECO:0007669"/>
    <property type="project" value="UniProtKB-UniRule"/>
</dbReference>
<feature type="compositionally biased region" description="Acidic residues" evidence="14">
    <location>
        <begin position="724"/>
        <end position="734"/>
    </location>
</feature>
<feature type="binding site" evidence="11">
    <location>
        <begin position="646"/>
        <end position="654"/>
    </location>
    <ligand>
        <name>ATP</name>
        <dbReference type="ChEBI" id="CHEBI:30616"/>
    </ligand>
</feature>
<dbReference type="OrthoDB" id="341578at2759"/>
<feature type="active site" description="Proton acceptor" evidence="10">
    <location>
        <position position="911"/>
    </location>
</feature>
<feature type="compositionally biased region" description="Acidic residues" evidence="14">
    <location>
        <begin position="786"/>
        <end position="800"/>
    </location>
</feature>
<evidence type="ECO:0000256" key="1">
    <source>
        <dbReference type="ARBA" id="ARBA00012513"/>
    </source>
</evidence>
<feature type="compositionally biased region" description="Low complexity" evidence="14">
    <location>
        <begin position="773"/>
        <end position="782"/>
    </location>
</feature>
<feature type="domain" description="Protein kinase" evidence="15">
    <location>
        <begin position="262"/>
        <end position="547"/>
    </location>
</feature>
<dbReference type="SMART" id="SM00220">
    <property type="entry name" value="S_TKc"/>
    <property type="match status" value="2"/>
</dbReference>
<dbReference type="Gene3D" id="3.10.110.10">
    <property type="entry name" value="Ubiquitin Conjugating Enzyme"/>
    <property type="match status" value="1"/>
</dbReference>
<comment type="catalytic activity">
    <reaction evidence="9">
        <text>L-seryl-[protein] + ATP = O-phospho-L-seryl-[protein] + ADP + H(+)</text>
        <dbReference type="Rhea" id="RHEA:17989"/>
        <dbReference type="Rhea" id="RHEA-COMP:9863"/>
        <dbReference type="Rhea" id="RHEA-COMP:11604"/>
        <dbReference type="ChEBI" id="CHEBI:15378"/>
        <dbReference type="ChEBI" id="CHEBI:29999"/>
        <dbReference type="ChEBI" id="CHEBI:30616"/>
        <dbReference type="ChEBI" id="CHEBI:83421"/>
        <dbReference type="ChEBI" id="CHEBI:456216"/>
        <dbReference type="EC" id="2.7.11.1"/>
    </reaction>
</comment>
<sequence>MNFEELKEIQTNEIEALKAIFMDDFREVTNKSAWKVTYTDPEFILHLYPLGVEENEAYVTIDLKVRFPKSYPNKPPELHLINSKGLSPLLVQQLLNSLQKAAQGSLGQEMMYDLSDLIRAFLANHNTPPPPTSKLTLHEQMVIRNEHDLKVEKEREIEEQNRKRKEREAELRVQSAVMNEKIQQDIERKREHARAAREERQQKLVGFTDTAEDDIQLDFQYMNSSYDMNTDSKLILFDNSIVVPIEKEETNGNSKKICFHAITLGPCIGRDAIGEIYIAQPINYTFSEDGIGTESTDNLSLPALLAVKKVNISGSYYTTLAGKRKLQDIERELDRLRKIRHPHILSIYDARLDRNEIDRGSWILYILMENEQGGTLYNLLVNCGGGLRLNIIRKYMKQLLWALNNIHLNGFICREIRSYNVFCTGHQSIKLAHISYNKRLYDLNRSNRFVENTENTSSELASSWLPPEVQERPGIYSRKTDIWYLGIVFLEMFWGVEVTNEFENFDTFSNTASGELPAVANAFVKRILDSDPKKRPTAIELMNDPFLNDADPSLSSDRPSKPSMEINATAYARSGKNKMRSRSPHNILESEQVLFSPKNEPVSNRIFAASNYPVTKNNIPNVSTELVSSNIKESRYKSDFEEIEFLGKGGFGEVIKVRNRLDGRLYAIKKIRLDPKDSEDLKKILREVHSLSSLHHQYVVRYFATWFEDEDGTNFRGSGSDSEGYSDEDDMEVSNYDEEDADVSAYKQFDDFLSTEKHASKSKSRSYSNIYFNDDNTSTSSASDKENEEDSDQEDDDDYDTNFISFGSYNIDNNMSTGDSTNNTISTEKYKPTPVKRTTPKSKKKSTEKSSDGSKSHYTTRVLYIQMEYCEKKTLRDVIDEGIDEQEAWRLFRHILEGLVHIHSQGLIHRDLKPANIFLDSNNDVKIGDFGLATSNQTLVDGQSFSRTASQIRIYNNTENSNVSASYAGYSASNQNLDESMTTGVGTTFYVSPEVMPNPTTGTTSGMRYNQKVDMFSLGVIFFEMCYQFSTGMQRVVVLNELRNGKFPQDFPANYVNQQKIISILLSPQPKDRPNSFELLRSDLLPPKLEDEYIKECVRTIANPNTPYYDKLMSAMFLQSPDRLKDFTYDYQTNMEVPFDPYSHIFFDRIRDHMAKVFKRHGAIEVSSPLLVPKNDLYEWNWKNPVYMMDSRGSLNQLPYDQTVPFARFIARQKGFPELKRFTFDRVYRENQSGGQPEAVLEADFDIVHRETAAFMVPDAEVLKVVEEVLDELPPYKNGNFYFMINHTNIADLILDSCRVPPDIRKGVLVALSSLGRVPSFAAVRNVLKLKFHIQRSVLDELSLFNIQGELETVARKVELLLTGNHKTTFRENIGALRMLLIIAKHIGIHHKIIFHPLLVYNNHFYKGGLIFEAISDTIDSKRKDVLAVGGRYDFLIQHFAHPNATANRKLRAVGVNIAVQKLIRHLDIHQSGQVKYLTKAKNEKLRSFGAWAPKRCDVYVASFGKVLLQERLDLVNELWNHGIRAQFQYYDDEQNDLSPEELVSLCKKACINWIIIVKHKSSESNKAEMTVKVKDVLRKTETEVTKSELCQWLMSEINEQTRIDSAVKVRSKHELKSKDNSDLVRSDPFSLDLSKSENMEQKKLNFEVNIVFSEGRGKERTKMKHKHKTVITDKAINRLTPIVDDQKKDVQVVAFDLPKDTIRHMIGYAFWQDDDYKKLLDRVGVSQHDTLHKIIELPFQAPIYSQALQRLTYLLVLYPVRYTFEPNNVYYDAKANPYEHIMAFYQLARLFEALRLPIFNCFPLRRA</sequence>
<evidence type="ECO:0000256" key="7">
    <source>
        <dbReference type="ARBA" id="ARBA00037982"/>
    </source>
</evidence>
<dbReference type="PROSITE" id="PS50908">
    <property type="entry name" value="RWD"/>
    <property type="match status" value="1"/>
</dbReference>
<gene>
    <name evidence="17" type="ORF">G6F64_008220</name>
</gene>
<dbReference type="EMBL" id="JAANQT010001318">
    <property type="protein sequence ID" value="KAG1305638.1"/>
    <property type="molecule type" value="Genomic_DNA"/>
</dbReference>
<dbReference type="Pfam" id="PF00069">
    <property type="entry name" value="Pkinase"/>
    <property type="match status" value="4"/>
</dbReference>
<evidence type="ECO:0000256" key="14">
    <source>
        <dbReference type="SAM" id="MobiDB-lite"/>
    </source>
</evidence>
<keyword evidence="5" id="KW-0418">Kinase</keyword>
<dbReference type="PIRSF" id="PIRSF000660">
    <property type="entry name" value="Ser/Thr_PK_GCN2"/>
    <property type="match status" value="1"/>
</dbReference>
<comment type="caution">
    <text evidence="17">The sequence shown here is derived from an EMBL/GenBank/DDBJ whole genome shotgun (WGS) entry which is preliminary data.</text>
</comment>
<evidence type="ECO:0000259" key="16">
    <source>
        <dbReference type="PROSITE" id="PS50908"/>
    </source>
</evidence>
<evidence type="ECO:0000256" key="13">
    <source>
        <dbReference type="SAM" id="Coils"/>
    </source>
</evidence>